<evidence type="ECO:0000256" key="10">
    <source>
        <dbReference type="SAM" id="SignalP"/>
    </source>
</evidence>
<evidence type="ECO:0000256" key="1">
    <source>
        <dbReference type="ARBA" id="ARBA00004571"/>
    </source>
</evidence>
<dbReference type="InterPro" id="IPR012910">
    <property type="entry name" value="Plug_dom"/>
</dbReference>
<evidence type="ECO:0000313" key="13">
    <source>
        <dbReference type="EMBL" id="MFA0812485.1"/>
    </source>
</evidence>
<comment type="caution">
    <text evidence="13">The sequence shown here is derived from an EMBL/GenBank/DDBJ whole genome shotgun (WGS) entry which is preliminary data.</text>
</comment>
<keyword evidence="14" id="KW-1185">Reference proteome</keyword>
<dbReference type="PROSITE" id="PS52016">
    <property type="entry name" value="TONB_DEPENDENT_REC_3"/>
    <property type="match status" value="1"/>
</dbReference>
<dbReference type="Pfam" id="PF07715">
    <property type="entry name" value="Plug"/>
    <property type="match status" value="1"/>
</dbReference>
<dbReference type="InterPro" id="IPR036942">
    <property type="entry name" value="Beta-barrel_TonB_sf"/>
</dbReference>
<sequence length="934" mass="100486">MKKNLLSAAVKGALGFTAAAIMVPAMPAFAQQDAEMVEEVIVTGSRIKRQDLESVTPLTSIGAEEFKISGNLNIEQKLAELPQTIPSFGPSSNNPGDGTARVDLRGLGATRTVVLVNGRRYIPSTQSGIVDLNSIPSTLIRSVDVITGGASAVYGSDALAGVVNFQMVDDFEGVQMTSLYDVTEDGDGAKRNIDLTIGGNFAEGRGNATVYASWTDRDAVFQADRDFSRNTWEEGDTDGDGVNDSLVPGGSASIPGAIAFLGRGNNITFDPDGTSRLFQDPEDRFNYAPANYLQLPQERFLVSAFTHYDLTDKVTAYGEMAFSHNEVPTELAPTPATTDVQVNPNTPFFDAAFQQLLKDRNVANGLNENAPSTVRVTRRMEENGSRQSVDNRDAFRILTGFRGDINDDWSFDAYYSYSNLERINQLNNDVAASRFRQAILVTDDGTQCQDTSNGCVPLNIWGEGNISQEAIDFINVGATNTTSITQEVISASVSGVLATIPTADEPIGVVVGLEHRDDESSSRPDSFLSSGDVLGFNAGEATVGGYTAMEVFAEMNVPLISGRKGIESLSLWGAARYSDYSNIGGVTSFATAVNYAPIDMVKFRAGYQESVRAPNVSELYLGSSNGFPGATDPCAEGNATPDTDLDLCAAMAGVPAGSFEQTNTQIEGIFGGNPELKEESSSTITFGAVIEPMDGLDIAIDYYDIEIEDAISVFGGGVNNTLDLCYNEFKDINSPYCQAISRYSDGTVNVVTALNANIGLIETRGIDFNINYGTDLNFGIEGASYLSIGFNSSYLLQYDETPVADLASRKDECAGNFGITCGSPRPEFNWNTRASWQTGPLTVSALVRYIDGTDDEAKGDGVQLVVPSIDEEYYLDLSLGYAVTESFDLNFGIKNVLDTEPTRLGDSQEQANTFPSTYDLLGPRYFLSASYRFE</sequence>
<keyword evidence="7 8" id="KW-0998">Cell outer membrane</keyword>
<feature type="domain" description="TonB-dependent receptor plug" evidence="12">
    <location>
        <begin position="54"/>
        <end position="162"/>
    </location>
</feature>
<dbReference type="RefSeq" id="WP_371840152.1">
    <property type="nucleotide sequence ID" value="NZ_JBGMEK010000043.1"/>
</dbReference>
<evidence type="ECO:0000256" key="4">
    <source>
        <dbReference type="ARBA" id="ARBA00022692"/>
    </source>
</evidence>
<dbReference type="InterPro" id="IPR000531">
    <property type="entry name" value="Beta-barrel_TonB"/>
</dbReference>
<evidence type="ECO:0000256" key="7">
    <source>
        <dbReference type="ARBA" id="ARBA00023237"/>
    </source>
</evidence>
<evidence type="ECO:0000313" key="14">
    <source>
        <dbReference type="Proteomes" id="UP001569428"/>
    </source>
</evidence>
<dbReference type="InterPro" id="IPR037066">
    <property type="entry name" value="Plug_dom_sf"/>
</dbReference>
<reference evidence="13 14" key="1">
    <citation type="submission" date="2024-08" db="EMBL/GenBank/DDBJ databases">
        <authorList>
            <person name="Ishaq N."/>
        </authorList>
    </citation>
    <scope>NUCLEOTIDE SEQUENCE [LARGE SCALE GENOMIC DNA]</scope>
    <source>
        <strain evidence="13 14">DSM 18651</strain>
    </source>
</reference>
<name>A0ABV4P463_9GAMM</name>
<keyword evidence="5 9" id="KW-0798">TonB box</keyword>
<keyword evidence="10" id="KW-0732">Signal</keyword>
<dbReference type="Gene3D" id="2.170.130.10">
    <property type="entry name" value="TonB-dependent receptor, plug domain"/>
    <property type="match status" value="1"/>
</dbReference>
<evidence type="ECO:0000259" key="11">
    <source>
        <dbReference type="Pfam" id="PF00593"/>
    </source>
</evidence>
<evidence type="ECO:0000256" key="5">
    <source>
        <dbReference type="ARBA" id="ARBA00023077"/>
    </source>
</evidence>
<dbReference type="PANTHER" id="PTHR47234">
    <property type="match status" value="1"/>
</dbReference>
<comment type="subcellular location">
    <subcellularLocation>
        <location evidence="1 8">Cell outer membrane</location>
        <topology evidence="1 8">Multi-pass membrane protein</topology>
    </subcellularLocation>
</comment>
<evidence type="ECO:0000256" key="8">
    <source>
        <dbReference type="PROSITE-ProRule" id="PRU01360"/>
    </source>
</evidence>
<keyword evidence="13" id="KW-0675">Receptor</keyword>
<keyword evidence="2 8" id="KW-0813">Transport</keyword>
<dbReference type="PANTHER" id="PTHR47234:SF2">
    <property type="entry name" value="TONB-DEPENDENT RECEPTOR"/>
    <property type="match status" value="1"/>
</dbReference>
<accession>A0ABV4P463</accession>
<proteinExistence type="inferred from homology"/>
<feature type="domain" description="TonB-dependent receptor-like beta-barrel" evidence="11">
    <location>
        <begin position="375"/>
        <end position="896"/>
    </location>
</feature>
<organism evidence="13 14">
    <name type="scientific">Microbulbifer epialgicus</name>
    <dbReference type="NCBI Taxonomy" id="393907"/>
    <lineage>
        <taxon>Bacteria</taxon>
        <taxon>Pseudomonadati</taxon>
        <taxon>Pseudomonadota</taxon>
        <taxon>Gammaproteobacteria</taxon>
        <taxon>Cellvibrionales</taxon>
        <taxon>Microbulbiferaceae</taxon>
        <taxon>Microbulbifer</taxon>
    </lineage>
</organism>
<feature type="signal peptide" evidence="10">
    <location>
        <begin position="1"/>
        <end position="30"/>
    </location>
</feature>
<comment type="similarity">
    <text evidence="8 9">Belongs to the TonB-dependent receptor family.</text>
</comment>
<evidence type="ECO:0000259" key="12">
    <source>
        <dbReference type="Pfam" id="PF07715"/>
    </source>
</evidence>
<feature type="chain" id="PRO_5046948031" evidence="10">
    <location>
        <begin position="31"/>
        <end position="934"/>
    </location>
</feature>
<dbReference type="Gene3D" id="2.40.170.20">
    <property type="entry name" value="TonB-dependent receptor, beta-barrel domain"/>
    <property type="match status" value="1"/>
</dbReference>
<dbReference type="SUPFAM" id="SSF56935">
    <property type="entry name" value="Porins"/>
    <property type="match status" value="1"/>
</dbReference>
<dbReference type="Pfam" id="PF00593">
    <property type="entry name" value="TonB_dep_Rec_b-barrel"/>
    <property type="match status" value="1"/>
</dbReference>
<protein>
    <submittedName>
        <fullName evidence="13">TonB-dependent receptor domain-containing protein</fullName>
    </submittedName>
</protein>
<evidence type="ECO:0000256" key="6">
    <source>
        <dbReference type="ARBA" id="ARBA00023136"/>
    </source>
</evidence>
<keyword evidence="3 8" id="KW-1134">Transmembrane beta strand</keyword>
<dbReference type="InterPro" id="IPR039426">
    <property type="entry name" value="TonB-dep_rcpt-like"/>
</dbReference>
<evidence type="ECO:0000256" key="3">
    <source>
        <dbReference type="ARBA" id="ARBA00022452"/>
    </source>
</evidence>
<keyword evidence="6 8" id="KW-0472">Membrane</keyword>
<evidence type="ECO:0000256" key="2">
    <source>
        <dbReference type="ARBA" id="ARBA00022448"/>
    </source>
</evidence>
<evidence type="ECO:0000256" key="9">
    <source>
        <dbReference type="RuleBase" id="RU003357"/>
    </source>
</evidence>
<keyword evidence="4 8" id="KW-0812">Transmembrane</keyword>
<dbReference type="EMBL" id="JBGMEK010000043">
    <property type="protein sequence ID" value="MFA0812485.1"/>
    <property type="molecule type" value="Genomic_DNA"/>
</dbReference>
<dbReference type="Proteomes" id="UP001569428">
    <property type="component" value="Unassembled WGS sequence"/>
</dbReference>
<gene>
    <name evidence="13" type="ORF">ACCI49_16350</name>
</gene>